<keyword evidence="3" id="KW-1185">Reference proteome</keyword>
<dbReference type="Proteomes" id="UP000031443">
    <property type="component" value="Unassembled WGS sequence"/>
</dbReference>
<feature type="region of interest" description="Disordered" evidence="1">
    <location>
        <begin position="180"/>
        <end position="239"/>
    </location>
</feature>
<reference evidence="3" key="1">
    <citation type="journal article" date="2013" name="Nat. Genet.">
        <title>The draft genomes of soft-shell turtle and green sea turtle yield insights into the development and evolution of the turtle-specific body plan.</title>
        <authorList>
            <person name="Wang Z."/>
            <person name="Pascual-Anaya J."/>
            <person name="Zadissa A."/>
            <person name="Li W."/>
            <person name="Niimura Y."/>
            <person name="Huang Z."/>
            <person name="Li C."/>
            <person name="White S."/>
            <person name="Xiong Z."/>
            <person name="Fang D."/>
            <person name="Wang B."/>
            <person name="Ming Y."/>
            <person name="Chen Y."/>
            <person name="Zheng Y."/>
            <person name="Kuraku S."/>
            <person name="Pignatelli M."/>
            <person name="Herrero J."/>
            <person name="Beal K."/>
            <person name="Nozawa M."/>
            <person name="Li Q."/>
            <person name="Wang J."/>
            <person name="Zhang H."/>
            <person name="Yu L."/>
            <person name="Shigenobu S."/>
            <person name="Wang J."/>
            <person name="Liu J."/>
            <person name="Flicek P."/>
            <person name="Searle S."/>
            <person name="Wang J."/>
            <person name="Kuratani S."/>
            <person name="Yin Y."/>
            <person name="Aken B."/>
            <person name="Zhang G."/>
            <person name="Irie N."/>
        </authorList>
    </citation>
    <scope>NUCLEOTIDE SEQUENCE [LARGE SCALE GENOMIC DNA]</scope>
</reference>
<dbReference type="AlphaFoldDB" id="M7B9C8"/>
<dbReference type="EMBL" id="KB532021">
    <property type="protein sequence ID" value="EMP34571.1"/>
    <property type="molecule type" value="Genomic_DNA"/>
</dbReference>
<evidence type="ECO:0000313" key="3">
    <source>
        <dbReference type="Proteomes" id="UP000031443"/>
    </source>
</evidence>
<gene>
    <name evidence="2" type="ORF">UY3_08147</name>
</gene>
<dbReference type="STRING" id="8469.M7B9C8"/>
<dbReference type="SUPFAM" id="SSF48366">
    <property type="entry name" value="Ras GEF"/>
    <property type="match status" value="1"/>
</dbReference>
<dbReference type="InterPro" id="IPR023578">
    <property type="entry name" value="Ras_GEF_dom_sf"/>
</dbReference>
<feature type="compositionally biased region" description="Basic and acidic residues" evidence="1">
    <location>
        <begin position="197"/>
        <end position="210"/>
    </location>
</feature>
<protein>
    <submittedName>
        <fullName evidence="2">Ras-specific guanine nucleotide-releasing factor RalGPS1</fullName>
    </submittedName>
</protein>
<evidence type="ECO:0000313" key="2">
    <source>
        <dbReference type="EMBL" id="EMP34571.1"/>
    </source>
</evidence>
<evidence type="ECO:0000256" key="1">
    <source>
        <dbReference type="SAM" id="MobiDB-lite"/>
    </source>
</evidence>
<name>M7B9C8_CHEMY</name>
<sequence>MRLGPAPALQNRLGAGSGLHDAAPRSPGMAPLQLLCTPTGAVRVVPVDGAACRVTWPRLCVGAGEGTCRYFHDPLEDSSSSDSLEGRSSDYANKSYDAVVFDVLKVTPEEFASQITLMDMPVFKAIQPEIIHRSLSVHTIAATSLPAVLIMQAPVSPVQELAKKCCSVSRHSAPAPTALSAPVIDTAGPPGTAGTVRARDAKRAGSDRGTKGKSKPHASALPMSKLRSARNGVAPGQTVAPSKACLVRTAAQPLVPAYTQQLPALTMIPPQGPIKQTSQQFLRHKCLLVGSAPDSPIISTNANMSRLAPSLLTSLIQSTPPYSSEEEDEMPGPLMAAREPGEDEEEPPILEGALPTHLPSLPTDDTVMPPPPNIGDDFTLFQDLFKSVAVSPDISLEEVQVTQHKLVDILHTSASSKIALPMNDVLMTLSKPFGRTLQLLLQPARGLTKNIMYQPRAQSSSFHIQRPIP</sequence>
<dbReference type="eggNOG" id="KOG3417">
    <property type="taxonomic scope" value="Eukaryota"/>
</dbReference>
<accession>M7B9C8</accession>
<feature type="region of interest" description="Disordered" evidence="1">
    <location>
        <begin position="318"/>
        <end position="347"/>
    </location>
</feature>
<proteinExistence type="predicted"/>
<organism evidence="2 3">
    <name type="scientific">Chelonia mydas</name>
    <name type="common">Green sea-turtle</name>
    <name type="synonym">Chelonia agassizi</name>
    <dbReference type="NCBI Taxonomy" id="8469"/>
    <lineage>
        <taxon>Eukaryota</taxon>
        <taxon>Metazoa</taxon>
        <taxon>Chordata</taxon>
        <taxon>Craniata</taxon>
        <taxon>Vertebrata</taxon>
        <taxon>Euteleostomi</taxon>
        <taxon>Archelosauria</taxon>
        <taxon>Testudinata</taxon>
        <taxon>Testudines</taxon>
        <taxon>Cryptodira</taxon>
        <taxon>Durocryptodira</taxon>
        <taxon>Americhelydia</taxon>
        <taxon>Chelonioidea</taxon>
        <taxon>Cheloniidae</taxon>
        <taxon>Chelonia</taxon>
    </lineage>
</organism>